<dbReference type="InterPro" id="IPR036770">
    <property type="entry name" value="Ankyrin_rpt-contain_sf"/>
</dbReference>
<evidence type="ECO:0000313" key="2">
    <source>
        <dbReference type="EMBL" id="EQC26492.1"/>
    </source>
</evidence>
<dbReference type="RefSeq" id="XP_008620071.1">
    <property type="nucleotide sequence ID" value="XM_008621849.1"/>
</dbReference>
<name>T0RAF2_SAPDV</name>
<evidence type="ECO:0000313" key="3">
    <source>
        <dbReference type="Proteomes" id="UP000030762"/>
    </source>
</evidence>
<evidence type="ECO:0000256" key="1">
    <source>
        <dbReference type="SAM" id="SignalP"/>
    </source>
</evidence>
<dbReference type="SUPFAM" id="SSF48403">
    <property type="entry name" value="Ankyrin repeat"/>
    <property type="match status" value="1"/>
</dbReference>
<proteinExistence type="predicted"/>
<dbReference type="InParanoid" id="T0RAF2"/>
<keyword evidence="3" id="KW-1185">Reference proteome</keyword>
<dbReference type="PANTHER" id="PTHR46586:SF3">
    <property type="entry name" value="ANKYRIN REPEAT-CONTAINING PROTEIN"/>
    <property type="match status" value="1"/>
</dbReference>
<dbReference type="Gene3D" id="1.25.40.20">
    <property type="entry name" value="Ankyrin repeat-containing domain"/>
    <property type="match status" value="1"/>
</dbReference>
<dbReference type="OMA" id="LPEIAWW"/>
<dbReference type="InterPro" id="IPR052050">
    <property type="entry name" value="SecEffector_AnkRepeat"/>
</dbReference>
<gene>
    <name evidence="2" type="ORF">SDRG_15670</name>
</gene>
<dbReference type="GeneID" id="19956397"/>
<feature type="chain" id="PRO_5004570611" evidence="1">
    <location>
        <begin position="18"/>
        <end position="534"/>
    </location>
</feature>
<accession>T0RAF2</accession>
<sequence length="534" mass="58692">MAMAVFSSSALAAAIVAYQHGSSPREAIARTLSFRKRGSVYAAPGSSVHYGCNDLCLPPGPNVDLRLPLHFAILRGHAPLVAYIVDYHRSMVSAEAIDCAFVNGHVAIVQYLLLQRASVAELRTCFEPIDATAATPATETSWDLPSRIVRHDDPTLYALLATHTQNGWSHDALTLAIQTHKMRSFECLYERCRGTPTVANLVDMAAKYGDLGLTMRLHVDGVGATPRALAEAAAAGHLEIVVFLVRHCPKTVSNEALERALSNLRTDAALYLLARCPYLVCSMASVTTSLVHGSLDLVAGVIAHRPIRPAGDVIARLFALRRLDVLQMLAVAHCIEWTPSMVALVVRQNADDELLSLVTAVPAMRWSVCVCALLSFSPTTARRCFEDGASDFAYDDAFDHASVLSLMRLLPEIAWWNPDMWYDVALQTTKRNEVGAYLLKVGTGRRATEMFDLTYGGVTVPSFGDALWIDLDKLLLVLRASYPELLNEHLLDCIAASRDWMHRDVRRKLVRWWCDHFDGSGQAQLLSTRGLEAA</sequence>
<protein>
    <submittedName>
        <fullName evidence="2">Uncharacterized protein</fullName>
    </submittedName>
</protein>
<feature type="signal peptide" evidence="1">
    <location>
        <begin position="1"/>
        <end position="17"/>
    </location>
</feature>
<reference evidence="2 3" key="1">
    <citation type="submission" date="2012-04" db="EMBL/GenBank/DDBJ databases">
        <title>The Genome Sequence of Saprolegnia declina VS20.</title>
        <authorList>
            <consortium name="The Broad Institute Genome Sequencing Platform"/>
            <person name="Russ C."/>
            <person name="Nusbaum C."/>
            <person name="Tyler B."/>
            <person name="van West P."/>
            <person name="Dieguez-Uribeondo J."/>
            <person name="de Bruijn I."/>
            <person name="Tripathy S."/>
            <person name="Jiang R."/>
            <person name="Young S.K."/>
            <person name="Zeng Q."/>
            <person name="Gargeya S."/>
            <person name="Fitzgerald M."/>
            <person name="Haas B."/>
            <person name="Abouelleil A."/>
            <person name="Alvarado L."/>
            <person name="Arachchi H.M."/>
            <person name="Berlin A."/>
            <person name="Chapman S.B."/>
            <person name="Goldberg J."/>
            <person name="Griggs A."/>
            <person name="Gujja S."/>
            <person name="Hansen M."/>
            <person name="Howarth C."/>
            <person name="Imamovic A."/>
            <person name="Larimer J."/>
            <person name="McCowen C."/>
            <person name="Montmayeur A."/>
            <person name="Murphy C."/>
            <person name="Neiman D."/>
            <person name="Pearson M."/>
            <person name="Priest M."/>
            <person name="Roberts A."/>
            <person name="Saif S."/>
            <person name="Shea T."/>
            <person name="Sisk P."/>
            <person name="Sykes S."/>
            <person name="Wortman J."/>
            <person name="Nusbaum C."/>
            <person name="Birren B."/>
        </authorList>
    </citation>
    <scope>NUCLEOTIDE SEQUENCE [LARGE SCALE GENOMIC DNA]</scope>
    <source>
        <strain evidence="2 3">VS20</strain>
    </source>
</reference>
<dbReference type="VEuPathDB" id="FungiDB:SDRG_15670"/>
<keyword evidence="1" id="KW-0732">Signal</keyword>
<organism evidence="2 3">
    <name type="scientific">Saprolegnia diclina (strain VS20)</name>
    <dbReference type="NCBI Taxonomy" id="1156394"/>
    <lineage>
        <taxon>Eukaryota</taxon>
        <taxon>Sar</taxon>
        <taxon>Stramenopiles</taxon>
        <taxon>Oomycota</taxon>
        <taxon>Saprolegniomycetes</taxon>
        <taxon>Saprolegniales</taxon>
        <taxon>Saprolegniaceae</taxon>
        <taxon>Saprolegnia</taxon>
    </lineage>
</organism>
<dbReference type="AlphaFoldDB" id="T0RAF2"/>
<dbReference type="EMBL" id="JH767229">
    <property type="protein sequence ID" value="EQC26492.1"/>
    <property type="molecule type" value="Genomic_DNA"/>
</dbReference>
<dbReference type="Proteomes" id="UP000030762">
    <property type="component" value="Unassembled WGS sequence"/>
</dbReference>
<dbReference type="PANTHER" id="PTHR46586">
    <property type="entry name" value="ANKYRIN REPEAT-CONTAINING PROTEIN"/>
    <property type="match status" value="1"/>
</dbReference>
<dbReference type="OrthoDB" id="10330386at2759"/>